<dbReference type="KEGG" id="ahm:TL08_16960"/>
<accession>A0AAC9HRE9</accession>
<dbReference type="SUPFAM" id="SSF82607">
    <property type="entry name" value="YbaB-like"/>
    <property type="match status" value="1"/>
</dbReference>
<keyword evidence="2" id="KW-1185">Reference proteome</keyword>
<reference evidence="2" key="1">
    <citation type="submission" date="2016-03" db="EMBL/GenBank/DDBJ databases">
        <title>Complete genome sequence of the type strain Actinoalloteichus hymeniacidonis DSM 45092.</title>
        <authorList>
            <person name="Schaffert L."/>
            <person name="Albersmeier A."/>
            <person name="Winkler A."/>
            <person name="Kalinowski J."/>
            <person name="Zotchev S."/>
            <person name="Ruckert C."/>
        </authorList>
    </citation>
    <scope>NUCLEOTIDE SEQUENCE [LARGE SCALE GENOMIC DNA]</scope>
    <source>
        <strain evidence="2">HPA177(T) (DSM 45092(T))</strain>
    </source>
</reference>
<dbReference type="RefSeq" id="WP_069850314.1">
    <property type="nucleotide sequence ID" value="NZ_CP014859.1"/>
</dbReference>
<name>A0AAC9HRE9_9PSEU</name>
<dbReference type="Proteomes" id="UP000095210">
    <property type="component" value="Chromosome"/>
</dbReference>
<evidence type="ECO:0008006" key="3">
    <source>
        <dbReference type="Google" id="ProtNLM"/>
    </source>
</evidence>
<dbReference type="GO" id="GO:0003677">
    <property type="term" value="F:DNA binding"/>
    <property type="evidence" value="ECO:0007669"/>
    <property type="project" value="InterPro"/>
</dbReference>
<evidence type="ECO:0000313" key="1">
    <source>
        <dbReference type="EMBL" id="AOS64192.1"/>
    </source>
</evidence>
<dbReference type="InterPro" id="IPR036894">
    <property type="entry name" value="YbaB-like_sf"/>
</dbReference>
<protein>
    <recommendedName>
        <fullName evidence="3">YbaB/EbfC DNA-binding family protein</fullName>
    </recommendedName>
</protein>
<dbReference type="Gene3D" id="3.30.1310.10">
    <property type="entry name" value="Nucleoid-associated protein YbaB-like domain"/>
    <property type="match status" value="1"/>
</dbReference>
<dbReference type="AlphaFoldDB" id="A0AAC9HRE9"/>
<evidence type="ECO:0000313" key="2">
    <source>
        <dbReference type="Proteomes" id="UP000095210"/>
    </source>
</evidence>
<proteinExistence type="predicted"/>
<dbReference type="Pfam" id="PF02575">
    <property type="entry name" value="YbaB_DNA_bd"/>
    <property type="match status" value="1"/>
</dbReference>
<sequence length="128" mass="13983">MTAPPPHDPLTGLRRSLESSLADLGRAQEQINAQRLEVQARTEALRARQLEGWSSQRRVQAVVNGEGLLQDLRIEPGSLRTSHPGQLGTEIAEAVRTARAAASEENRKAFHDLMPGIFPAEPTTEGQL</sequence>
<gene>
    <name evidence="1" type="ORF">TL08_16960</name>
</gene>
<dbReference type="InterPro" id="IPR004401">
    <property type="entry name" value="YbaB/EbfC"/>
</dbReference>
<organism evidence="1 2">
    <name type="scientific">Actinoalloteichus hymeniacidonis</name>
    <dbReference type="NCBI Taxonomy" id="340345"/>
    <lineage>
        <taxon>Bacteria</taxon>
        <taxon>Bacillati</taxon>
        <taxon>Actinomycetota</taxon>
        <taxon>Actinomycetes</taxon>
        <taxon>Pseudonocardiales</taxon>
        <taxon>Pseudonocardiaceae</taxon>
        <taxon>Actinoalloteichus</taxon>
    </lineage>
</organism>
<dbReference type="EMBL" id="CP014859">
    <property type="protein sequence ID" value="AOS64192.1"/>
    <property type="molecule type" value="Genomic_DNA"/>
</dbReference>